<protein>
    <recommendedName>
        <fullName evidence="4">Myotubularin phosphatase domain-containing protein</fullName>
    </recommendedName>
</protein>
<feature type="domain" description="Myotubularin phosphatase" evidence="4">
    <location>
        <begin position="1245"/>
        <end position="1631"/>
    </location>
</feature>
<evidence type="ECO:0000256" key="1">
    <source>
        <dbReference type="PIRSR" id="PIRSR630564-1"/>
    </source>
</evidence>
<evidence type="ECO:0000313" key="6">
    <source>
        <dbReference type="Proteomes" id="UP000476176"/>
    </source>
</evidence>
<feature type="compositionally biased region" description="Basic and acidic residues" evidence="3">
    <location>
        <begin position="796"/>
        <end position="808"/>
    </location>
</feature>
<dbReference type="SUPFAM" id="SSF52799">
    <property type="entry name" value="(Phosphotyrosine protein) phosphatases II"/>
    <property type="match status" value="1"/>
</dbReference>
<dbReference type="PANTHER" id="PTHR10807:SF128">
    <property type="entry name" value="PHOSPHATIDYLINOSITOL-3,5-BISPHOSPHATE 3-PHOSPHATASE"/>
    <property type="match status" value="1"/>
</dbReference>
<feature type="active site" description="Phosphocysteine intermediate" evidence="1">
    <location>
        <position position="1461"/>
    </location>
</feature>
<feature type="binding site" evidence="2">
    <location>
        <begin position="1461"/>
        <end position="1467"/>
    </location>
    <ligand>
        <name>substrate</name>
    </ligand>
</feature>
<dbReference type="Proteomes" id="UP000476176">
    <property type="component" value="Unassembled WGS sequence"/>
</dbReference>
<proteinExistence type="predicted"/>
<dbReference type="InterPro" id="IPR030564">
    <property type="entry name" value="Myotubularin"/>
</dbReference>
<reference evidence="5 6" key="1">
    <citation type="submission" date="2018-09" db="EMBL/GenBank/DDBJ databases">
        <title>Genomic investigation of the strawberry pathogen Phytophthora fragariae indicates pathogenicity is determined by transcriptional variation in three key races.</title>
        <authorList>
            <person name="Adams T.M."/>
            <person name="Armitage A.D."/>
            <person name="Sobczyk M.K."/>
            <person name="Bates H.J."/>
            <person name="Dunwell J.M."/>
            <person name="Nellist C.F."/>
            <person name="Harrison R.J."/>
        </authorList>
    </citation>
    <scope>NUCLEOTIDE SEQUENCE [LARGE SCALE GENOMIC DNA]</scope>
    <source>
        <strain evidence="5 6">BC-23</strain>
    </source>
</reference>
<feature type="compositionally biased region" description="Acidic residues" evidence="3">
    <location>
        <begin position="785"/>
        <end position="795"/>
    </location>
</feature>
<organism evidence="5 6">
    <name type="scientific">Phytophthora fragariae</name>
    <dbReference type="NCBI Taxonomy" id="53985"/>
    <lineage>
        <taxon>Eukaryota</taxon>
        <taxon>Sar</taxon>
        <taxon>Stramenopiles</taxon>
        <taxon>Oomycota</taxon>
        <taxon>Peronosporomycetes</taxon>
        <taxon>Peronosporales</taxon>
        <taxon>Peronosporaceae</taxon>
        <taxon>Phytophthora</taxon>
    </lineage>
</organism>
<dbReference type="PROSITE" id="PS00383">
    <property type="entry name" value="TYR_PHOSPHATASE_1"/>
    <property type="match status" value="1"/>
</dbReference>
<dbReference type="InterPro" id="IPR016130">
    <property type="entry name" value="Tyr_Pase_AS"/>
</dbReference>
<feature type="binding site" evidence="2">
    <location>
        <begin position="1398"/>
        <end position="1399"/>
    </location>
    <ligand>
        <name>substrate</name>
    </ligand>
</feature>
<feature type="region of interest" description="Disordered" evidence="3">
    <location>
        <begin position="152"/>
        <end position="315"/>
    </location>
</feature>
<feature type="compositionally biased region" description="Polar residues" evidence="3">
    <location>
        <begin position="258"/>
        <end position="272"/>
    </location>
</feature>
<feature type="compositionally biased region" description="Basic and acidic residues" evidence="3">
    <location>
        <begin position="727"/>
        <end position="738"/>
    </location>
</feature>
<dbReference type="GO" id="GO:0005737">
    <property type="term" value="C:cytoplasm"/>
    <property type="evidence" value="ECO:0007669"/>
    <property type="project" value="TreeGrafter"/>
</dbReference>
<feature type="compositionally biased region" description="Low complexity" evidence="3">
    <location>
        <begin position="739"/>
        <end position="751"/>
    </location>
</feature>
<dbReference type="EMBL" id="QXGC01000002">
    <property type="protein sequence ID" value="KAE9256461.1"/>
    <property type="molecule type" value="Genomic_DNA"/>
</dbReference>
<feature type="compositionally biased region" description="Polar residues" evidence="3">
    <location>
        <begin position="306"/>
        <end position="315"/>
    </location>
</feature>
<dbReference type="PROSITE" id="PS50096">
    <property type="entry name" value="IQ"/>
    <property type="match status" value="1"/>
</dbReference>
<evidence type="ECO:0000259" key="4">
    <source>
        <dbReference type="PROSITE" id="PS51339"/>
    </source>
</evidence>
<name>A0A6G0PWT4_9STRA</name>
<evidence type="ECO:0000313" key="5">
    <source>
        <dbReference type="EMBL" id="KAE9256461.1"/>
    </source>
</evidence>
<dbReference type="PROSITE" id="PS51339">
    <property type="entry name" value="PPASE_MYOTUBULARIN"/>
    <property type="match status" value="1"/>
</dbReference>
<comment type="caution">
    <text evidence="5">The sequence shown here is derived from an EMBL/GenBank/DDBJ whole genome shotgun (WGS) entry which is preliminary data.</text>
</comment>
<feature type="compositionally biased region" description="Basic and acidic residues" evidence="3">
    <location>
        <begin position="757"/>
        <end position="784"/>
    </location>
</feature>
<evidence type="ECO:0000256" key="3">
    <source>
        <dbReference type="SAM" id="MobiDB-lite"/>
    </source>
</evidence>
<feature type="region of interest" description="Disordered" evidence="3">
    <location>
        <begin position="460"/>
        <end position="517"/>
    </location>
</feature>
<feature type="region of interest" description="Disordered" evidence="3">
    <location>
        <begin position="725"/>
        <end position="808"/>
    </location>
</feature>
<gene>
    <name evidence="5" type="ORF">PF004_g119</name>
</gene>
<feature type="compositionally biased region" description="Low complexity" evidence="3">
    <location>
        <begin position="194"/>
        <end position="203"/>
    </location>
</feature>
<dbReference type="InterPro" id="IPR029021">
    <property type="entry name" value="Prot-tyrosine_phosphatase-like"/>
</dbReference>
<dbReference type="Pfam" id="PF06602">
    <property type="entry name" value="Myotub-related"/>
    <property type="match status" value="1"/>
</dbReference>
<dbReference type="PANTHER" id="PTHR10807">
    <property type="entry name" value="MYOTUBULARIN-RELATED"/>
    <property type="match status" value="1"/>
</dbReference>
<feature type="compositionally biased region" description="Low complexity" evidence="3">
    <location>
        <begin position="246"/>
        <end position="257"/>
    </location>
</feature>
<feature type="region of interest" description="Disordered" evidence="3">
    <location>
        <begin position="372"/>
        <end position="442"/>
    </location>
</feature>
<feature type="region of interest" description="Disordered" evidence="3">
    <location>
        <begin position="990"/>
        <end position="1027"/>
    </location>
</feature>
<sequence length="1642" mass="180934">MAYDPYKSLLVNASREHLKRSADLNTHLVGNVFLPAIDSQHKKLSKSTASLKHLKVIEQCILAENKREERLAKCATVKDRRTLTKKFQAQRERERELIQALMLGNHSDLHHDIKLLETETIVATTPRQQLNQETTGLSARVPTPDRVFRKADVTGGIPKAKPHAHKKFRLPECNGSPGKKADVSAQMKASTKLSSPSRKPPSSVREFQTGNSESPIRKKRSPQRSAGVKSPTQFGSPKTNKDDVAEAAAEAAGTTETSPNQRTQSPYISPQRQAKVARAPHLSTLPSKSTETEPHSSLMESAADNGDQQPKNSSVAFEGALSFSEAQRMAMGSELNQLKARCDKILAEIATQTTPRLQGDAVKEDSIKKALSRTELPPMNPPPLAGELSQDVSVTSPRRPHSSRVTRSTRQAFLDSLAMEPKMPPREEEPADQSSDTAPVSDAGTIATHDQQILAESEVNAQASVEEQSTVDSKLTVDPADDSATIEAEYSEDGDHTAEDSPDVSVSADPDPDVNDDELETDVAETLFDLVDLVEAAITEQEQQKALPSPRTVSPRPRSSMHVLHIQSVFRGYRARIAFRLALYEDALSCGVLGAMPGTIQGRSGWYLDPKRLMAYYFEIPEPDGDWEQKYTLRCSRLVLTPYEMQQEVLSKLRLLLDYINRDGFDAVEERLSSASARHQQQMEDHDDAEFTSVLYPRTRPSVDVMSPTSSSSNGSAAEFFSSGADHQMKHSNGDSREATAAGPTSATATETDSDLEESRSDADKDKEHVVRATSAAEDKRGDGDAEAEATDDEECKGLARGAEEKDQEDRFKLAIALDFETDTNGAMSIGPPSVTRQTSSSFSDLGDYDDFSFSDAITVSGGGAGSVEGGSNAGTPTTFYPIYENDAFRFTHGSVSSCGYGSYDTIDKIPSAFMNSPARSARSANSPTVLRLDNYNGGRITPTFQLTQPADESQPLIGDIYPVSGEVVRQRVDNIAYIIFYKGDESGEEQSSKQDILDLSSSSEDDGDGGEWSEEGPGRVVPPRSYASLGAAGHKVQTDNCFTRDYNHPTRSLGRGLFRASTSVGSAFLKGAAGLVNKTYQGGASGGVFGFAKGLGMGMLGLGTHTVKGAFRGVGQVTHLVGEMVLGTAPHFSIDGTLILTNYRIIWQALSTKDAMEIPLASILSAESSTTAPHVANIEGKHLLRASLAFQDENTCSEFLSCIWELYSTGGSPPHFLFAHLHYQALRHKEEVVAATGTGLETPNDMFYDAEEDYRRLKLLGEDSWMRLYDNSDYTMFPSYPDTFVIPSVLDEDDLSELSAYRSASRIPAVVWRHPHTGALVCRCAQPCTGLSGYVVEADQKMVSALQHATSAYGDAKFHFFDARSQMAAVANSAQGKGTEDPRNYPNSELHFCDIANIHAVRSSFASLALVCQPGQERESSGWLFQLRNTFWFLHLSNILSTSQEICRYLCQSDSVMIHCSDGWDRTPQLTAMVQLLLDPYYRTVRGLLCLIEKEWCSFGHMFRYRYGQGEGPGQQELEEQSPVFIQWLDALWQIWRQQSWAFEFNEALLSALYEHIFTGLYGNFLYNNERQRKQEEADAPTRSLWFVLLKQMDKYVNVEYDSAKNFNSIGLILPFSSEENDLVMWANHLVYADPVCRKYD</sequence>
<dbReference type="InterPro" id="IPR010569">
    <property type="entry name" value="Myotubularin-like_Pase_dom"/>
</dbReference>
<accession>A0A6G0PWT4</accession>
<feature type="compositionally biased region" description="Acidic residues" evidence="3">
    <location>
        <begin position="1004"/>
        <end position="1015"/>
    </location>
</feature>
<dbReference type="CDD" id="cd14507">
    <property type="entry name" value="PTP-MTM-like"/>
    <property type="match status" value="1"/>
</dbReference>
<evidence type="ECO:0000256" key="2">
    <source>
        <dbReference type="PIRSR" id="PIRSR630564-2"/>
    </source>
</evidence>
<feature type="compositionally biased region" description="Polar residues" evidence="3">
    <location>
        <begin position="460"/>
        <end position="473"/>
    </location>
</feature>
<feature type="compositionally biased region" description="Polar residues" evidence="3">
    <location>
        <begin position="205"/>
        <end position="214"/>
    </location>
</feature>